<feature type="domain" description="Radical SAM core" evidence="7">
    <location>
        <begin position="15"/>
        <end position="253"/>
    </location>
</feature>
<evidence type="ECO:0000313" key="8">
    <source>
        <dbReference type="EMBL" id="MBA2880439.1"/>
    </source>
</evidence>
<dbReference type="PROSITE" id="PS51918">
    <property type="entry name" value="RADICAL_SAM"/>
    <property type="match status" value="1"/>
</dbReference>
<dbReference type="InterPro" id="IPR013785">
    <property type="entry name" value="Aldolase_TIM"/>
</dbReference>
<gene>
    <name evidence="8" type="ORF">HNR65_000757</name>
</gene>
<dbReference type="Pfam" id="PF04055">
    <property type="entry name" value="Radical_SAM"/>
    <property type="match status" value="1"/>
</dbReference>
<protein>
    <submittedName>
        <fullName evidence="8">Wyosine [tRNA(Phe)-imidazoG37] synthetase (Radical SAM superfamily)</fullName>
    </submittedName>
</protein>
<sequence length="321" mass="35448">MPRDQKLPDSLVYGPVPSRRLGLSLGVDIVPYKTCTYDCIYCQIGRTPRTTVTRRPYIEKDRILAELQTRLDAGARPDYITVGGSGEPTLNSEIGAIIREIQQISTFPVAVLTNGSLLWDAAVQKDLQAADVVLPSFDGHDAESFQRINRPHADISFEKMAAGLAGFRKQYAGRIWLEIFIVSGINDTKEAMEALRSHLESINPDRIHLNTAVRPPAEKYAAQVPADRLQALAEVLGPKAEVIAEFAHTHTPAHEKDMEAEILDMLLRRPCTAVDIADGLAMDPKAVADKMVQLTAANLVEIRKSGGQIYYFRPGHQADRP</sequence>
<dbReference type="PANTHER" id="PTHR43787">
    <property type="entry name" value="FEMO COFACTOR BIOSYNTHESIS PROTEIN NIFB-RELATED"/>
    <property type="match status" value="1"/>
</dbReference>
<evidence type="ECO:0000256" key="1">
    <source>
        <dbReference type="ARBA" id="ARBA00001966"/>
    </source>
</evidence>
<dbReference type="CDD" id="cd01335">
    <property type="entry name" value="Radical_SAM"/>
    <property type="match status" value="1"/>
</dbReference>
<dbReference type="SFLD" id="SFLDS00029">
    <property type="entry name" value="Radical_SAM"/>
    <property type="match status" value="1"/>
</dbReference>
<keyword evidence="6" id="KW-0411">Iron-sulfur</keyword>
<dbReference type="Proteomes" id="UP000525298">
    <property type="component" value="Unassembled WGS sequence"/>
</dbReference>
<comment type="caution">
    <text evidence="8">The sequence shown here is derived from an EMBL/GenBank/DDBJ whole genome shotgun (WGS) entry which is preliminary data.</text>
</comment>
<evidence type="ECO:0000259" key="7">
    <source>
        <dbReference type="PROSITE" id="PS51918"/>
    </source>
</evidence>
<name>A0A7W0C781_9BACT</name>
<dbReference type="SFLD" id="SFLDG01083">
    <property type="entry name" value="Uncharacterised_Radical_SAM_Su"/>
    <property type="match status" value="1"/>
</dbReference>
<dbReference type="AlphaFoldDB" id="A0A7W0C781"/>
<dbReference type="InterPro" id="IPR036390">
    <property type="entry name" value="WH_DNA-bd_sf"/>
</dbReference>
<evidence type="ECO:0000256" key="5">
    <source>
        <dbReference type="ARBA" id="ARBA00023004"/>
    </source>
</evidence>
<keyword evidence="3" id="KW-0949">S-adenosyl-L-methionine</keyword>
<comment type="cofactor">
    <cofactor evidence="1">
        <name>[4Fe-4S] cluster</name>
        <dbReference type="ChEBI" id="CHEBI:49883"/>
    </cofactor>
</comment>
<evidence type="ECO:0000256" key="4">
    <source>
        <dbReference type="ARBA" id="ARBA00022723"/>
    </source>
</evidence>
<evidence type="ECO:0000256" key="3">
    <source>
        <dbReference type="ARBA" id="ARBA00022691"/>
    </source>
</evidence>
<keyword evidence="5" id="KW-0408">Iron</keyword>
<dbReference type="Gene3D" id="1.10.10.10">
    <property type="entry name" value="Winged helix-like DNA-binding domain superfamily/Winged helix DNA-binding domain"/>
    <property type="match status" value="1"/>
</dbReference>
<dbReference type="EMBL" id="JACDUS010000002">
    <property type="protein sequence ID" value="MBA2880439.1"/>
    <property type="molecule type" value="Genomic_DNA"/>
</dbReference>
<reference evidence="8 9" key="1">
    <citation type="submission" date="2020-07" db="EMBL/GenBank/DDBJ databases">
        <title>Genomic Encyclopedia of Type Strains, Phase IV (KMG-IV): sequencing the most valuable type-strain genomes for metagenomic binning, comparative biology and taxonomic classification.</title>
        <authorList>
            <person name="Goeker M."/>
        </authorList>
    </citation>
    <scope>NUCLEOTIDE SEQUENCE [LARGE SCALE GENOMIC DNA]</scope>
    <source>
        <strain evidence="8 9">DSM 17721</strain>
    </source>
</reference>
<organism evidence="8 9">
    <name type="scientific">Desulfosalsimonas propionicica</name>
    <dbReference type="NCBI Taxonomy" id="332175"/>
    <lineage>
        <taxon>Bacteria</taxon>
        <taxon>Pseudomonadati</taxon>
        <taxon>Thermodesulfobacteriota</taxon>
        <taxon>Desulfobacteria</taxon>
        <taxon>Desulfobacterales</taxon>
        <taxon>Desulfosalsimonadaceae</taxon>
        <taxon>Desulfosalsimonas</taxon>
    </lineage>
</organism>
<dbReference type="RefSeq" id="WP_181550124.1">
    <property type="nucleotide sequence ID" value="NZ_JACDUS010000002.1"/>
</dbReference>
<evidence type="ECO:0000256" key="2">
    <source>
        <dbReference type="ARBA" id="ARBA00022485"/>
    </source>
</evidence>
<dbReference type="CDD" id="cd00090">
    <property type="entry name" value="HTH_ARSR"/>
    <property type="match status" value="1"/>
</dbReference>
<evidence type="ECO:0000256" key="6">
    <source>
        <dbReference type="ARBA" id="ARBA00023014"/>
    </source>
</evidence>
<keyword evidence="9" id="KW-1185">Reference proteome</keyword>
<dbReference type="GO" id="GO:0046872">
    <property type="term" value="F:metal ion binding"/>
    <property type="evidence" value="ECO:0007669"/>
    <property type="project" value="UniProtKB-KW"/>
</dbReference>
<dbReference type="SUPFAM" id="SSF102114">
    <property type="entry name" value="Radical SAM enzymes"/>
    <property type="match status" value="1"/>
</dbReference>
<dbReference type="InterPro" id="IPR036388">
    <property type="entry name" value="WH-like_DNA-bd_sf"/>
</dbReference>
<dbReference type="GO" id="GO:0003824">
    <property type="term" value="F:catalytic activity"/>
    <property type="evidence" value="ECO:0007669"/>
    <property type="project" value="InterPro"/>
</dbReference>
<dbReference type="PANTHER" id="PTHR43787:SF11">
    <property type="entry name" value="UPF0026 PROTEIN SLR1464"/>
    <property type="match status" value="1"/>
</dbReference>
<dbReference type="InterPro" id="IPR058240">
    <property type="entry name" value="rSAM_sf"/>
</dbReference>
<proteinExistence type="predicted"/>
<dbReference type="Gene3D" id="3.20.20.70">
    <property type="entry name" value="Aldolase class I"/>
    <property type="match status" value="1"/>
</dbReference>
<dbReference type="SUPFAM" id="SSF46785">
    <property type="entry name" value="Winged helix' DNA-binding domain"/>
    <property type="match status" value="1"/>
</dbReference>
<dbReference type="GO" id="GO:0051539">
    <property type="term" value="F:4 iron, 4 sulfur cluster binding"/>
    <property type="evidence" value="ECO:0007669"/>
    <property type="project" value="UniProtKB-KW"/>
</dbReference>
<dbReference type="GO" id="GO:0006355">
    <property type="term" value="P:regulation of DNA-templated transcription"/>
    <property type="evidence" value="ECO:0007669"/>
    <property type="project" value="UniProtKB-ARBA"/>
</dbReference>
<dbReference type="InterPro" id="IPR011991">
    <property type="entry name" value="ArsR-like_HTH"/>
</dbReference>
<keyword evidence="2" id="KW-0004">4Fe-4S</keyword>
<evidence type="ECO:0000313" key="9">
    <source>
        <dbReference type="Proteomes" id="UP000525298"/>
    </source>
</evidence>
<keyword evidence="4" id="KW-0479">Metal-binding</keyword>
<dbReference type="InterPro" id="IPR040084">
    <property type="entry name" value="GTPase_Obg"/>
</dbReference>
<dbReference type="InterPro" id="IPR007197">
    <property type="entry name" value="rSAM"/>
</dbReference>
<accession>A0A7W0C781</accession>